<keyword evidence="1" id="KW-0472">Membrane</keyword>
<feature type="transmembrane region" description="Helical" evidence="1">
    <location>
        <begin position="664"/>
        <end position="688"/>
    </location>
</feature>
<dbReference type="RefSeq" id="WP_067553705.1">
    <property type="nucleotide sequence ID" value="NZ_CP016895.1"/>
</dbReference>
<dbReference type="STRING" id="1789224.BFG52_06335"/>
<feature type="transmembrane region" description="Helical" evidence="1">
    <location>
        <begin position="447"/>
        <end position="469"/>
    </location>
</feature>
<feature type="transmembrane region" description="Helical" evidence="1">
    <location>
        <begin position="541"/>
        <end position="562"/>
    </location>
</feature>
<name>A0A1B2LYK0_9GAMM</name>
<dbReference type="KEGG" id="ala:BFG52_06335"/>
<organism evidence="2 3">
    <name type="scientific">Acinetobacter larvae</name>
    <dbReference type="NCBI Taxonomy" id="1789224"/>
    <lineage>
        <taxon>Bacteria</taxon>
        <taxon>Pseudomonadati</taxon>
        <taxon>Pseudomonadota</taxon>
        <taxon>Gammaproteobacteria</taxon>
        <taxon>Moraxellales</taxon>
        <taxon>Moraxellaceae</taxon>
        <taxon>Acinetobacter</taxon>
    </lineage>
</organism>
<dbReference type="Proteomes" id="UP000093391">
    <property type="component" value="Chromosome"/>
</dbReference>
<evidence type="ECO:0000256" key="1">
    <source>
        <dbReference type="SAM" id="Phobius"/>
    </source>
</evidence>
<feature type="transmembrane region" description="Helical" evidence="1">
    <location>
        <begin position="607"/>
        <end position="627"/>
    </location>
</feature>
<dbReference type="AlphaFoldDB" id="A0A1B2LYK0"/>
<sequence>MTCWQRLAIAPTADLRAIKRAYAKQLKKIDQDTQTEAFIALREALEHAQYAAQYVDVDAESPDGDQTQNDDIFQTNFLSADAVADAHVVAAQDARHDDGNFEPNQQPPEQLVAQQYAQQQHCSAAAAEHYISEQLEQLQQHIVQRDVHFDFIDALQHFKDELLLLPPDRQHGYLAQLIDFLVLEDLADFVDLLQVQDSPIRTPRDESHSTIDAQSSVESLSSIELQPSVEPLPSIETVLAEAAETDQVLLLLEQVTDALWQQDVEDDCYTRFNQLLAQLPQLVLTEQIYIKDQLLAALAQVEHDSTAWSYMRFLLRWYQDYPEDASRYVDDEDAVQLQRRILAALQHQRLWDNIPKDCVASIALLSGDQPFKPLQMLKLQQMFAQRSTKPVIEQIMQLQLHHVFNNGNYLFLKSINQWKHYLWANILFVVSSYFFIKPLGFINQLGFFLLVGAFLYVPCILAPLHAYLCRGAQYEDRLERLSLFWFLSGVGLLVLSSHIHPWAHHMLTYVWLSYSLILLTALQLVAHPYMNQLLQSAQLKIDQWMIIVGSICVSACVAWLFYHVGATDYPWLIVFSLIPLALLLMSDSLSQMAYRFGSYDPDRKYPALRNFAIISLRCAVILGYSLWFSHPKSQPTMLLASMCFISLILAMVQMRYISSILKYLAYIVLIALTLPSVIIPIILIYYVIKSCRLRHHQPHSI</sequence>
<protein>
    <recommendedName>
        <fullName evidence="4">J domain-containing protein</fullName>
    </recommendedName>
</protein>
<evidence type="ECO:0000313" key="2">
    <source>
        <dbReference type="EMBL" id="AOA58005.1"/>
    </source>
</evidence>
<feature type="transmembrane region" description="Helical" evidence="1">
    <location>
        <begin position="633"/>
        <end position="652"/>
    </location>
</feature>
<evidence type="ECO:0008006" key="4">
    <source>
        <dbReference type="Google" id="ProtNLM"/>
    </source>
</evidence>
<gene>
    <name evidence="2" type="ORF">BFG52_06335</name>
</gene>
<keyword evidence="1" id="KW-0812">Transmembrane</keyword>
<keyword evidence="3" id="KW-1185">Reference proteome</keyword>
<feature type="transmembrane region" description="Helical" evidence="1">
    <location>
        <begin position="481"/>
        <end position="503"/>
    </location>
</feature>
<feature type="transmembrane region" description="Helical" evidence="1">
    <location>
        <begin position="509"/>
        <end position="529"/>
    </location>
</feature>
<keyword evidence="1" id="KW-1133">Transmembrane helix</keyword>
<proteinExistence type="predicted"/>
<reference evidence="2 3" key="1">
    <citation type="submission" date="2016-08" db="EMBL/GenBank/DDBJ databases">
        <authorList>
            <person name="Seilhamer J.J."/>
        </authorList>
    </citation>
    <scope>NUCLEOTIDE SEQUENCE [LARGE SCALE GENOMIC DNA]</scope>
    <source>
        <strain evidence="2 3">BRTC-1</strain>
    </source>
</reference>
<feature type="transmembrane region" description="Helical" evidence="1">
    <location>
        <begin position="568"/>
        <end position="586"/>
    </location>
</feature>
<accession>A0A1B2LYK0</accession>
<dbReference type="EMBL" id="CP016895">
    <property type="protein sequence ID" value="AOA58005.1"/>
    <property type="molecule type" value="Genomic_DNA"/>
</dbReference>
<evidence type="ECO:0000313" key="3">
    <source>
        <dbReference type="Proteomes" id="UP000093391"/>
    </source>
</evidence>
<feature type="transmembrane region" description="Helical" evidence="1">
    <location>
        <begin position="421"/>
        <end position="441"/>
    </location>
</feature>